<sequence>MTSGTIDGVLIDWAYTGISCRAGESQRNDLSSITPGTITIKNSLIRLRKQKWGYNNATNLHNHLFKWEQDQPDKGYVAKKGCKLRLINNVFMVDQNAGYLDPAQNPKVNYGQVLVESSNNILIWSGPESALPNSYKQANLPSGFTLKMGSEGASIWNTRRNQWFDYYKQFGLFQNYRTFQKLY</sequence>
<reference evidence="1 2" key="2">
    <citation type="journal article" date="2011" name="Stand. Genomic Sci.">
        <title>Complete genome sequence of Truepera radiovictrix type strain (RQ-24).</title>
        <authorList>
            <person name="Ivanova N."/>
            <person name="Rohde C."/>
            <person name="Munk C."/>
            <person name="Nolan M."/>
            <person name="Lucas S."/>
            <person name="Del Rio T.G."/>
            <person name="Tice H."/>
            <person name="Deshpande S."/>
            <person name="Cheng J.F."/>
            <person name="Tapia R."/>
            <person name="Han C."/>
            <person name="Goodwin L."/>
            <person name="Pitluck S."/>
            <person name="Liolios K."/>
            <person name="Mavromatis K."/>
            <person name="Mikhailova N."/>
            <person name="Pati A."/>
            <person name="Chen A."/>
            <person name="Palaniappan K."/>
            <person name="Land M."/>
            <person name="Hauser L."/>
            <person name="Chang Y.J."/>
            <person name="Jeffries C.D."/>
            <person name="Brambilla E."/>
            <person name="Rohde M."/>
            <person name="Goker M."/>
            <person name="Tindall B.J."/>
            <person name="Woyke T."/>
            <person name="Bristow J."/>
            <person name="Eisen J.A."/>
            <person name="Markowitz V."/>
            <person name="Hugenholtz P."/>
            <person name="Kyrpides N.C."/>
            <person name="Klenk H.P."/>
            <person name="Lapidus A."/>
        </authorList>
    </citation>
    <scope>NUCLEOTIDE SEQUENCE [LARGE SCALE GENOMIC DNA]</scope>
    <source>
        <strain evidence="2">DSM 17093 / CIP 108686 / LMG 22925 / RQ-24</strain>
    </source>
</reference>
<gene>
    <name evidence="1" type="ordered locus">Trad_1096</name>
</gene>
<proteinExistence type="predicted"/>
<evidence type="ECO:0000313" key="1">
    <source>
        <dbReference type="EMBL" id="ADI14223.1"/>
    </source>
</evidence>
<dbReference type="HOGENOM" id="CLU_1474568_0_0_0"/>
<organism evidence="1 2">
    <name type="scientific">Truepera radiovictrix (strain DSM 17093 / CIP 108686 / LMG 22925 / RQ-24)</name>
    <dbReference type="NCBI Taxonomy" id="649638"/>
    <lineage>
        <taxon>Bacteria</taxon>
        <taxon>Thermotogati</taxon>
        <taxon>Deinococcota</taxon>
        <taxon>Deinococci</taxon>
        <taxon>Trueperales</taxon>
        <taxon>Trueperaceae</taxon>
        <taxon>Truepera</taxon>
    </lineage>
</organism>
<dbReference type="AlphaFoldDB" id="D7CVJ5"/>
<accession>D7CVJ5</accession>
<evidence type="ECO:0000313" key="2">
    <source>
        <dbReference type="Proteomes" id="UP000000379"/>
    </source>
</evidence>
<dbReference type="KEGG" id="tra:Trad_1096"/>
<reference evidence="2" key="1">
    <citation type="submission" date="2010-05" db="EMBL/GenBank/DDBJ databases">
        <title>The complete genome of Truepera radiovictris DSM 17093.</title>
        <authorList>
            <consortium name="US DOE Joint Genome Institute (JGI-PGF)"/>
            <person name="Lucas S."/>
            <person name="Copeland A."/>
            <person name="Lapidus A."/>
            <person name="Glavina del Rio T."/>
            <person name="Dalin E."/>
            <person name="Tice H."/>
            <person name="Bruce D."/>
            <person name="Goodwin L."/>
            <person name="Pitluck S."/>
            <person name="Kyrpides N."/>
            <person name="Mavromatis K."/>
            <person name="Ovchinnikova G."/>
            <person name="Munk A.C."/>
            <person name="Detter J.C."/>
            <person name="Han C."/>
            <person name="Tapia R."/>
            <person name="Land M."/>
            <person name="Hauser L."/>
            <person name="Markowitz V."/>
            <person name="Cheng J.-F."/>
            <person name="Hugenholtz P."/>
            <person name="Woyke T."/>
            <person name="Wu D."/>
            <person name="Tindall B."/>
            <person name="Pomrenke H.G."/>
            <person name="Brambilla E."/>
            <person name="Klenk H.-P."/>
            <person name="Eisen J.A."/>
        </authorList>
    </citation>
    <scope>NUCLEOTIDE SEQUENCE [LARGE SCALE GENOMIC DNA]</scope>
    <source>
        <strain evidence="2">DSM 17093 / CIP 108686 / LMG 22925 / RQ-24</strain>
    </source>
</reference>
<dbReference type="EMBL" id="CP002049">
    <property type="protein sequence ID" value="ADI14223.1"/>
    <property type="molecule type" value="Genomic_DNA"/>
</dbReference>
<name>D7CVJ5_TRURR</name>
<protein>
    <submittedName>
        <fullName evidence="1">Uncharacterized protein</fullName>
    </submittedName>
</protein>
<dbReference type="Proteomes" id="UP000000379">
    <property type="component" value="Chromosome"/>
</dbReference>
<keyword evidence="2" id="KW-1185">Reference proteome</keyword>